<dbReference type="SUPFAM" id="SSF54928">
    <property type="entry name" value="RNA-binding domain, RBD"/>
    <property type="match status" value="1"/>
</dbReference>
<dbReference type="InterPro" id="IPR035979">
    <property type="entry name" value="RBD_domain_sf"/>
</dbReference>
<evidence type="ECO:0000259" key="2">
    <source>
        <dbReference type="Pfam" id="PF00076"/>
    </source>
</evidence>
<comment type="caution">
    <text evidence="3">The sequence shown here is derived from an EMBL/GenBank/DDBJ whole genome shotgun (WGS) entry which is preliminary data.</text>
</comment>
<keyword evidence="4" id="KW-1185">Reference proteome</keyword>
<sequence>SGDSRGFGFLTLERDEDADAAIRALDQTEWNGRVVLHPSGVVAACSLTLILLLDKGLVIERIRAAAFTKGNNRITYIRDGKGDYCSYLFDEAYGLASEKLTGSKSNLKINAGDKLATAKETGRWHGIGTNMYPSSALLGEHNGEFTSVMKVDELIYGLESSWGVARSRTKI</sequence>
<dbReference type="Proteomes" id="UP000631114">
    <property type="component" value="Unassembled WGS sequence"/>
</dbReference>
<dbReference type="PANTHER" id="PTHR48027">
    <property type="entry name" value="HETEROGENEOUS NUCLEAR RIBONUCLEOPROTEIN 87F-RELATED"/>
    <property type="match status" value="1"/>
</dbReference>
<proteinExistence type="predicted"/>
<organism evidence="3 4">
    <name type="scientific">Coptis chinensis</name>
    <dbReference type="NCBI Taxonomy" id="261450"/>
    <lineage>
        <taxon>Eukaryota</taxon>
        <taxon>Viridiplantae</taxon>
        <taxon>Streptophyta</taxon>
        <taxon>Embryophyta</taxon>
        <taxon>Tracheophyta</taxon>
        <taxon>Spermatophyta</taxon>
        <taxon>Magnoliopsida</taxon>
        <taxon>Ranunculales</taxon>
        <taxon>Ranunculaceae</taxon>
        <taxon>Coptidoideae</taxon>
        <taxon>Coptis</taxon>
    </lineage>
</organism>
<reference evidence="3 4" key="1">
    <citation type="submission" date="2020-10" db="EMBL/GenBank/DDBJ databases">
        <title>The Coptis chinensis genome and diversification of protoberbering-type alkaloids.</title>
        <authorList>
            <person name="Wang B."/>
            <person name="Shu S."/>
            <person name="Song C."/>
            <person name="Liu Y."/>
        </authorList>
    </citation>
    <scope>NUCLEOTIDE SEQUENCE [LARGE SCALE GENOMIC DNA]</scope>
    <source>
        <strain evidence="3">HL-2020</strain>
        <tissue evidence="3">Leaf</tissue>
    </source>
</reference>
<name>A0A835LR54_9MAGN</name>
<dbReference type="GO" id="GO:0003723">
    <property type="term" value="F:RNA binding"/>
    <property type="evidence" value="ECO:0007669"/>
    <property type="project" value="UniProtKB-KW"/>
</dbReference>
<dbReference type="InterPro" id="IPR012677">
    <property type="entry name" value="Nucleotide-bd_a/b_plait_sf"/>
</dbReference>
<feature type="non-terminal residue" evidence="3">
    <location>
        <position position="1"/>
    </location>
</feature>
<dbReference type="Gene3D" id="3.30.70.330">
    <property type="match status" value="1"/>
</dbReference>
<dbReference type="EMBL" id="JADFTS010000005">
    <property type="protein sequence ID" value="KAF9604435.1"/>
    <property type="molecule type" value="Genomic_DNA"/>
</dbReference>
<feature type="domain" description="RRM" evidence="2">
    <location>
        <begin position="2"/>
        <end position="35"/>
    </location>
</feature>
<dbReference type="InterPro" id="IPR052462">
    <property type="entry name" value="SLIRP/GR-RBP-like"/>
</dbReference>
<dbReference type="Pfam" id="PF00076">
    <property type="entry name" value="RRM_1"/>
    <property type="match status" value="1"/>
</dbReference>
<gene>
    <name evidence="3" type="ORF">IFM89_006444</name>
</gene>
<evidence type="ECO:0000313" key="4">
    <source>
        <dbReference type="Proteomes" id="UP000631114"/>
    </source>
</evidence>
<dbReference type="InterPro" id="IPR000504">
    <property type="entry name" value="RRM_dom"/>
</dbReference>
<accession>A0A835LR54</accession>
<dbReference type="OrthoDB" id="10267182at2759"/>
<evidence type="ECO:0000313" key="3">
    <source>
        <dbReference type="EMBL" id="KAF9604435.1"/>
    </source>
</evidence>
<keyword evidence="1" id="KW-0694">RNA-binding</keyword>
<dbReference type="AlphaFoldDB" id="A0A835LR54"/>
<evidence type="ECO:0000256" key="1">
    <source>
        <dbReference type="ARBA" id="ARBA00022884"/>
    </source>
</evidence>
<protein>
    <recommendedName>
        <fullName evidence="2">RRM domain-containing protein</fullName>
    </recommendedName>
</protein>